<accession>A0A7C8PVE4</accession>
<dbReference type="EMBL" id="JAABOE010000033">
    <property type="protein sequence ID" value="KAF3181095.1"/>
    <property type="molecule type" value="Genomic_DNA"/>
</dbReference>
<evidence type="ECO:0000313" key="2">
    <source>
        <dbReference type="Proteomes" id="UP000479691"/>
    </source>
</evidence>
<name>A0A7C8PVE4_ORBOL</name>
<sequence>MSCREPFLKLRLYRIYDIRSEKKFRKRQKELIATSAPCRYVHVRRPFNGDHDIFRGGIAHDASLLHARCKRNDSAKETQTSRLRE</sequence>
<comment type="caution">
    <text evidence="1">The sequence shown here is derived from an EMBL/GenBank/DDBJ whole genome shotgun (WGS) entry which is preliminary data.</text>
</comment>
<proteinExistence type="predicted"/>
<protein>
    <submittedName>
        <fullName evidence="1">Uncharacterized protein</fullName>
    </submittedName>
</protein>
<evidence type="ECO:0000313" key="1">
    <source>
        <dbReference type="EMBL" id="KAF3181095.1"/>
    </source>
</evidence>
<organism evidence="1 2">
    <name type="scientific">Orbilia oligospora</name>
    <name type="common">Nematode-trapping fungus</name>
    <name type="synonym">Arthrobotrys oligospora</name>
    <dbReference type="NCBI Taxonomy" id="2813651"/>
    <lineage>
        <taxon>Eukaryota</taxon>
        <taxon>Fungi</taxon>
        <taxon>Dikarya</taxon>
        <taxon>Ascomycota</taxon>
        <taxon>Pezizomycotina</taxon>
        <taxon>Orbiliomycetes</taxon>
        <taxon>Orbiliales</taxon>
        <taxon>Orbiliaceae</taxon>
        <taxon>Orbilia</taxon>
    </lineage>
</organism>
<dbReference type="AlphaFoldDB" id="A0A7C8PVE4"/>
<dbReference type="Proteomes" id="UP000479691">
    <property type="component" value="Unassembled WGS sequence"/>
</dbReference>
<gene>
    <name evidence="1" type="ORF">TWF788_006596</name>
</gene>
<reference evidence="1 2" key="1">
    <citation type="submission" date="2019-06" db="EMBL/GenBank/DDBJ databases">
        <authorList>
            <person name="Palmer J.M."/>
        </authorList>
    </citation>
    <scope>NUCLEOTIDE SEQUENCE [LARGE SCALE GENOMIC DNA]</scope>
    <source>
        <strain evidence="1 2">TWF788</strain>
    </source>
</reference>